<sequence>MATIVTELEVKVQVSRYVDAKKVPNYDLQRVAIDRLADTMNKFIDGGGSINDLCDLVSGKKK</sequence>
<proteinExistence type="predicted"/>
<dbReference type="Proteomes" id="UP000229030">
    <property type="component" value="Unassembled WGS sequence"/>
</dbReference>
<dbReference type="AlphaFoldDB" id="A0A2M7DDQ2"/>
<gene>
    <name evidence="1" type="ORF">COS21_02385</name>
</gene>
<evidence type="ECO:0000313" key="2">
    <source>
        <dbReference type="Proteomes" id="UP000229030"/>
    </source>
</evidence>
<dbReference type="EMBL" id="PETV01000066">
    <property type="protein sequence ID" value="PIV46997.1"/>
    <property type="molecule type" value="Genomic_DNA"/>
</dbReference>
<evidence type="ECO:0000313" key="1">
    <source>
        <dbReference type="EMBL" id="PIV46997.1"/>
    </source>
</evidence>
<accession>A0A2M7DDQ2</accession>
<protein>
    <submittedName>
        <fullName evidence="1">Uncharacterized protein</fullName>
    </submittedName>
</protein>
<comment type="caution">
    <text evidence="1">The sequence shown here is derived from an EMBL/GenBank/DDBJ whole genome shotgun (WGS) entry which is preliminary data.</text>
</comment>
<organism evidence="1 2">
    <name type="scientific">bacterium (Candidatus Gribaldobacteria) CG02_land_8_20_14_3_00_41_15</name>
    <dbReference type="NCBI Taxonomy" id="2014270"/>
    <lineage>
        <taxon>Bacteria</taxon>
        <taxon>Candidatus Gribaldobacteria</taxon>
    </lineage>
</organism>
<name>A0A2M7DDQ2_9BACT</name>
<reference evidence="2" key="1">
    <citation type="submission" date="2017-09" db="EMBL/GenBank/DDBJ databases">
        <title>Depth-based differentiation of microbial function through sediment-hosted aquifers and enrichment of novel symbionts in the deep terrestrial subsurface.</title>
        <authorList>
            <person name="Probst A.J."/>
            <person name="Ladd B."/>
            <person name="Jarett J.K."/>
            <person name="Geller-Mcgrath D.E."/>
            <person name="Sieber C.M.K."/>
            <person name="Emerson J.B."/>
            <person name="Anantharaman K."/>
            <person name="Thomas B.C."/>
            <person name="Malmstrom R."/>
            <person name="Stieglmeier M."/>
            <person name="Klingl A."/>
            <person name="Woyke T."/>
            <person name="Ryan C.M."/>
            <person name="Banfield J.F."/>
        </authorList>
    </citation>
    <scope>NUCLEOTIDE SEQUENCE [LARGE SCALE GENOMIC DNA]</scope>
</reference>